<dbReference type="RefSeq" id="WP_116571792.1">
    <property type="nucleotide sequence ID" value="NZ_QDGZ01000003.1"/>
</dbReference>
<dbReference type="InterPro" id="IPR011009">
    <property type="entry name" value="Kinase-like_dom_sf"/>
</dbReference>
<evidence type="ECO:0000259" key="1">
    <source>
        <dbReference type="Pfam" id="PF01636"/>
    </source>
</evidence>
<name>A0A2T8FC72_9ACTN</name>
<gene>
    <name evidence="2" type="ORF">DDE18_08440</name>
</gene>
<feature type="domain" description="Aminoglycoside phosphotransferase" evidence="1">
    <location>
        <begin position="57"/>
        <end position="272"/>
    </location>
</feature>
<keyword evidence="3" id="KW-1185">Reference proteome</keyword>
<dbReference type="SUPFAM" id="SSF56112">
    <property type="entry name" value="Protein kinase-like (PK-like)"/>
    <property type="match status" value="1"/>
</dbReference>
<dbReference type="Proteomes" id="UP000246018">
    <property type="component" value="Unassembled WGS sequence"/>
</dbReference>
<accession>A0A2T8FC72</accession>
<evidence type="ECO:0000313" key="3">
    <source>
        <dbReference type="Proteomes" id="UP000246018"/>
    </source>
</evidence>
<proteinExistence type="predicted"/>
<dbReference type="OrthoDB" id="4020008at2"/>
<protein>
    <recommendedName>
        <fullName evidence="1">Aminoglycoside phosphotransferase domain-containing protein</fullName>
    </recommendedName>
</protein>
<evidence type="ECO:0000313" key="2">
    <source>
        <dbReference type="EMBL" id="PVG83314.1"/>
    </source>
</evidence>
<dbReference type="InterPro" id="IPR002575">
    <property type="entry name" value="Aminoglycoside_PTrfase"/>
</dbReference>
<dbReference type="Pfam" id="PF01636">
    <property type="entry name" value="APH"/>
    <property type="match status" value="1"/>
</dbReference>
<sequence>MTGTPGILVEAVRCGLVSADDAVAGMATVAPMPRSNSVHRVAREDVPVAYVKQPGPASLLDGDDTVAVERRLLSLLSQERFTPPPLHCGGPEAVWTRVATGVELFQLGGAPDAGCSAAVAVFGRRLAALHLLPVQGDVPAARAPWPLLDDLLPSMETDTPHAGLELVLDATYEPPVRALLAPLRGQWGRQRRWIHGDVSVHNVVVDLGAWPAPTVTFVDLESGGLGHPAWDVVSAVAALDQVRPDLVPTFRTAYARAGGPEPDPGPAWQCVRALVTAWQCAAPGDEHYRGRLEEQLERVHALAEGVRS</sequence>
<organism evidence="2 3">
    <name type="scientific">Nocardioides gansuensis</name>
    <dbReference type="NCBI Taxonomy" id="2138300"/>
    <lineage>
        <taxon>Bacteria</taxon>
        <taxon>Bacillati</taxon>
        <taxon>Actinomycetota</taxon>
        <taxon>Actinomycetes</taxon>
        <taxon>Propionibacteriales</taxon>
        <taxon>Nocardioidaceae</taxon>
        <taxon>Nocardioides</taxon>
    </lineage>
</organism>
<dbReference type="EMBL" id="QDGZ01000003">
    <property type="protein sequence ID" value="PVG83314.1"/>
    <property type="molecule type" value="Genomic_DNA"/>
</dbReference>
<dbReference type="Gene3D" id="3.90.1200.10">
    <property type="match status" value="1"/>
</dbReference>
<comment type="caution">
    <text evidence="2">The sequence shown here is derived from an EMBL/GenBank/DDBJ whole genome shotgun (WGS) entry which is preliminary data.</text>
</comment>
<reference evidence="2 3" key="1">
    <citation type="submission" date="2018-04" db="EMBL/GenBank/DDBJ databases">
        <title>Genome of Nocardioides gansuensis WSJ-1.</title>
        <authorList>
            <person name="Wu S."/>
            <person name="Wang G."/>
        </authorList>
    </citation>
    <scope>NUCLEOTIDE SEQUENCE [LARGE SCALE GENOMIC DNA]</scope>
    <source>
        <strain evidence="2 3">WSJ-1</strain>
    </source>
</reference>
<dbReference type="AlphaFoldDB" id="A0A2T8FC72"/>